<protein>
    <submittedName>
        <fullName evidence="1">Uncharacterized protein</fullName>
    </submittedName>
</protein>
<organism evidence="1 2">
    <name type="scientific">Vibrio palustris</name>
    <dbReference type="NCBI Taxonomy" id="1918946"/>
    <lineage>
        <taxon>Bacteria</taxon>
        <taxon>Pseudomonadati</taxon>
        <taxon>Pseudomonadota</taxon>
        <taxon>Gammaproteobacteria</taxon>
        <taxon>Vibrionales</taxon>
        <taxon>Vibrionaceae</taxon>
        <taxon>Vibrio</taxon>
    </lineage>
</organism>
<proteinExistence type="predicted"/>
<dbReference type="EMBL" id="FUFT01000002">
    <property type="protein sequence ID" value="SJL82529.1"/>
    <property type="molecule type" value="Genomic_DNA"/>
</dbReference>
<dbReference type="Proteomes" id="UP000189475">
    <property type="component" value="Unassembled WGS sequence"/>
</dbReference>
<sequence length="242" mass="28236">MKPVLEHTPSNNKPVLVDVGEKKWTFSFQYWKQIEFFGLDKSNPSWFVSLIEKLKDLSGKDVKSFVSTGEQRDAWRYHNIDWNQTNIPIQREDLDWLDKDYRENEAEYPIVQFQVSQALGRVVGFWDENSVFNILLLDPLHNIQPSKRYNYKVDHCSPLSCNYSALLFSIDTLKRGNYCSSSDCGYHQEISNLSIDNAYTNVVIHFLDDTEKAESEKLISEKKARDEKEIFEAGLLFLSDDE</sequence>
<gene>
    <name evidence="1" type="ORF">VPAL9027_00458</name>
</gene>
<keyword evidence="2" id="KW-1185">Reference proteome</keyword>
<evidence type="ECO:0000313" key="2">
    <source>
        <dbReference type="Proteomes" id="UP000189475"/>
    </source>
</evidence>
<accession>A0A1R4B0V0</accession>
<dbReference type="OrthoDB" id="9768147at2"/>
<reference evidence="1 2" key="1">
    <citation type="submission" date="2017-02" db="EMBL/GenBank/DDBJ databases">
        <authorList>
            <person name="Peterson S.W."/>
        </authorList>
    </citation>
    <scope>NUCLEOTIDE SEQUENCE [LARGE SCALE GENOMIC DNA]</scope>
    <source>
        <strain evidence="1 2">CECT 9027</strain>
    </source>
</reference>
<name>A0A1R4B0V0_9VIBR</name>
<dbReference type="RefSeq" id="WP_077311930.1">
    <property type="nucleotide sequence ID" value="NZ_AP024887.1"/>
</dbReference>
<evidence type="ECO:0000313" key="1">
    <source>
        <dbReference type="EMBL" id="SJL82529.1"/>
    </source>
</evidence>
<dbReference type="AlphaFoldDB" id="A0A1R4B0V0"/>